<evidence type="ECO:0000256" key="5">
    <source>
        <dbReference type="ARBA" id="ARBA00023274"/>
    </source>
</evidence>
<proteinExistence type="inferred from homology"/>
<accession>A0A2M7WRY8</accession>
<dbReference type="PANTHER" id="PTHR48432:SF1">
    <property type="entry name" value="S5 DRBM DOMAIN-CONTAINING PROTEIN"/>
    <property type="match status" value="1"/>
</dbReference>
<dbReference type="GO" id="GO:1990904">
    <property type="term" value="C:ribonucleoprotein complex"/>
    <property type="evidence" value="ECO:0007669"/>
    <property type="project" value="UniProtKB-UniRule"/>
</dbReference>
<feature type="compositionally biased region" description="Gly residues" evidence="10">
    <location>
        <begin position="37"/>
        <end position="48"/>
    </location>
</feature>
<dbReference type="Proteomes" id="UP000230758">
    <property type="component" value="Unassembled WGS sequence"/>
</dbReference>
<reference evidence="13" key="1">
    <citation type="submission" date="2017-09" db="EMBL/GenBank/DDBJ databases">
        <title>Depth-based differentiation of microbial function through sediment-hosted aquifers and enrichment of novel symbionts in the deep terrestrial subsurface.</title>
        <authorList>
            <person name="Probst A.J."/>
            <person name="Ladd B."/>
            <person name="Jarett J.K."/>
            <person name="Geller-Mcgrath D.E."/>
            <person name="Sieber C.M.K."/>
            <person name="Emerson J.B."/>
            <person name="Anantharaman K."/>
            <person name="Thomas B.C."/>
            <person name="Malmstrom R."/>
            <person name="Stieglmeier M."/>
            <person name="Klingl A."/>
            <person name="Woyke T."/>
            <person name="Ryan C.M."/>
            <person name="Banfield J.F."/>
        </authorList>
    </citation>
    <scope>NUCLEOTIDE SEQUENCE [LARGE SCALE GENOMIC DNA]</scope>
</reference>
<evidence type="ECO:0000256" key="7">
    <source>
        <dbReference type="ARBA" id="ARBA00035519"/>
    </source>
</evidence>
<evidence type="ECO:0000256" key="6">
    <source>
        <dbReference type="ARBA" id="ARBA00035255"/>
    </source>
</evidence>
<evidence type="ECO:0000256" key="4">
    <source>
        <dbReference type="ARBA" id="ARBA00022980"/>
    </source>
</evidence>
<dbReference type="AlphaFoldDB" id="A0A2M7WRY8"/>
<name>A0A2M7WRY8_9BACT</name>
<dbReference type="InterPro" id="IPR013810">
    <property type="entry name" value="Ribosomal_uS5_N"/>
</dbReference>
<gene>
    <name evidence="12" type="ORF">CO185_01610</name>
</gene>
<dbReference type="SUPFAM" id="SSF54768">
    <property type="entry name" value="dsRNA-binding domain-like"/>
    <property type="match status" value="1"/>
</dbReference>
<dbReference type="InterPro" id="IPR014721">
    <property type="entry name" value="Ribsml_uS5_D2-typ_fold_subgr"/>
</dbReference>
<dbReference type="GO" id="GO:0005737">
    <property type="term" value="C:cytoplasm"/>
    <property type="evidence" value="ECO:0007669"/>
    <property type="project" value="UniProtKB-ARBA"/>
</dbReference>
<dbReference type="PANTHER" id="PTHR48432">
    <property type="entry name" value="S5 DRBM DOMAIN-CONTAINING PROTEIN"/>
    <property type="match status" value="1"/>
</dbReference>
<dbReference type="InterPro" id="IPR020568">
    <property type="entry name" value="Ribosomal_Su5_D2-typ_SF"/>
</dbReference>
<keyword evidence="2" id="KW-0699">rRNA-binding</keyword>
<evidence type="ECO:0000256" key="9">
    <source>
        <dbReference type="RuleBase" id="RU003823"/>
    </source>
</evidence>
<evidence type="ECO:0000313" key="12">
    <source>
        <dbReference type="EMBL" id="PJA32772.1"/>
    </source>
</evidence>
<dbReference type="GO" id="GO:0005840">
    <property type="term" value="C:ribosome"/>
    <property type="evidence" value="ECO:0007669"/>
    <property type="project" value="UniProtKB-KW"/>
</dbReference>
<organism evidence="12 13">
    <name type="scientific">Candidatus Zambryskibacteria bacterium CG_4_9_14_3_um_filter_42_15</name>
    <dbReference type="NCBI Taxonomy" id="1975112"/>
    <lineage>
        <taxon>Bacteria</taxon>
        <taxon>Candidatus Zambryskiibacteriota</taxon>
    </lineage>
</organism>
<evidence type="ECO:0000259" key="11">
    <source>
        <dbReference type="PROSITE" id="PS50881"/>
    </source>
</evidence>
<dbReference type="FunFam" id="3.30.230.10:FF:000002">
    <property type="entry name" value="30S ribosomal protein S5"/>
    <property type="match status" value="1"/>
</dbReference>
<feature type="compositionally biased region" description="Low complexity" evidence="10">
    <location>
        <begin position="17"/>
        <end position="28"/>
    </location>
</feature>
<evidence type="ECO:0000256" key="2">
    <source>
        <dbReference type="ARBA" id="ARBA00022730"/>
    </source>
</evidence>
<evidence type="ECO:0000256" key="3">
    <source>
        <dbReference type="ARBA" id="ARBA00022884"/>
    </source>
</evidence>
<dbReference type="SUPFAM" id="SSF54211">
    <property type="entry name" value="Ribosomal protein S5 domain 2-like"/>
    <property type="match status" value="1"/>
</dbReference>
<keyword evidence="5 8" id="KW-0687">Ribonucleoprotein</keyword>
<dbReference type="Pfam" id="PF03719">
    <property type="entry name" value="Ribosomal_S5_C"/>
    <property type="match status" value="1"/>
</dbReference>
<dbReference type="InterPro" id="IPR000851">
    <property type="entry name" value="Ribosomal_uS5"/>
</dbReference>
<dbReference type="Gene3D" id="3.30.230.10">
    <property type="match status" value="1"/>
</dbReference>
<dbReference type="PROSITE" id="PS50881">
    <property type="entry name" value="S5_DSRBD"/>
    <property type="match status" value="1"/>
</dbReference>
<dbReference type="Pfam" id="PF00333">
    <property type="entry name" value="Ribosomal_S5"/>
    <property type="match status" value="1"/>
</dbReference>
<keyword evidence="3" id="KW-0694">RNA-binding</keyword>
<feature type="domain" description="S5 DRBM" evidence="11">
    <location>
        <begin position="61"/>
        <end position="124"/>
    </location>
</feature>
<comment type="similarity">
    <text evidence="1 9">Belongs to the universal ribosomal protein uS5 family.</text>
</comment>
<evidence type="ECO:0000313" key="13">
    <source>
        <dbReference type="Proteomes" id="UP000230758"/>
    </source>
</evidence>
<comment type="caution">
    <text evidence="12">The sequence shown here is derived from an EMBL/GenBank/DDBJ whole genome shotgun (WGS) entry which is preliminary data.</text>
</comment>
<feature type="region of interest" description="Disordered" evidence="10">
    <location>
        <begin position="1"/>
        <end position="61"/>
    </location>
</feature>
<dbReference type="GO" id="GO:0019843">
    <property type="term" value="F:rRNA binding"/>
    <property type="evidence" value="ECO:0007669"/>
    <property type="project" value="UniProtKB-KW"/>
</dbReference>
<evidence type="ECO:0000256" key="10">
    <source>
        <dbReference type="SAM" id="MobiDB-lite"/>
    </source>
</evidence>
<evidence type="ECO:0000256" key="8">
    <source>
        <dbReference type="PROSITE-ProRule" id="PRU00268"/>
    </source>
</evidence>
<dbReference type="GO" id="GO:0003735">
    <property type="term" value="F:structural constituent of ribosome"/>
    <property type="evidence" value="ECO:0007669"/>
    <property type="project" value="UniProtKB-UniRule"/>
</dbReference>
<dbReference type="Gene3D" id="3.30.160.20">
    <property type="match status" value="1"/>
</dbReference>
<dbReference type="InterPro" id="IPR005324">
    <property type="entry name" value="Ribosomal_uS5_C"/>
</dbReference>
<sequence>MTEDANTNIPAKPTPVAPVVTPVVAVVPKAREERGGRGGGRGGRGGGRQPRRRDARAKPEFDQKIISLRRVTRVVAGGRRFSFSVALVAGNRKGTVGVGQGKAGDTPLAIEKAFRDARKNMITVNTTKKMSIPHDVEAKYAASRVKIMPAPDKGILAGSSVRTVLELAGLREIGAKLLSKSKNSTNNAYVAIKALQKLEGTKIRGESK</sequence>
<evidence type="ECO:0000256" key="1">
    <source>
        <dbReference type="ARBA" id="ARBA00008945"/>
    </source>
</evidence>
<dbReference type="GO" id="GO:0006412">
    <property type="term" value="P:translation"/>
    <property type="evidence" value="ECO:0007669"/>
    <property type="project" value="InterPro"/>
</dbReference>
<dbReference type="EMBL" id="PFXF01000022">
    <property type="protein sequence ID" value="PJA32772.1"/>
    <property type="molecule type" value="Genomic_DNA"/>
</dbReference>
<keyword evidence="4 8" id="KW-0689">Ribosomal protein</keyword>
<protein>
    <recommendedName>
        <fullName evidence="6">Small ribosomal subunit protein uS5</fullName>
    </recommendedName>
    <alternativeName>
        <fullName evidence="7">30S ribosomal protein S5</fullName>
    </alternativeName>
</protein>